<keyword evidence="2" id="KW-1185">Reference proteome</keyword>
<accession>A0AAD1XGS3</accession>
<dbReference type="Proteomes" id="UP001295684">
    <property type="component" value="Unassembled WGS sequence"/>
</dbReference>
<reference evidence="1" key="1">
    <citation type="submission" date="2023-07" db="EMBL/GenBank/DDBJ databases">
        <authorList>
            <consortium name="AG Swart"/>
            <person name="Singh M."/>
            <person name="Singh A."/>
            <person name="Seah K."/>
            <person name="Emmerich C."/>
        </authorList>
    </citation>
    <scope>NUCLEOTIDE SEQUENCE</scope>
    <source>
        <strain evidence="1">DP1</strain>
    </source>
</reference>
<organism evidence="1 2">
    <name type="scientific">Euplotes crassus</name>
    <dbReference type="NCBI Taxonomy" id="5936"/>
    <lineage>
        <taxon>Eukaryota</taxon>
        <taxon>Sar</taxon>
        <taxon>Alveolata</taxon>
        <taxon>Ciliophora</taxon>
        <taxon>Intramacronucleata</taxon>
        <taxon>Spirotrichea</taxon>
        <taxon>Hypotrichia</taxon>
        <taxon>Euplotida</taxon>
        <taxon>Euplotidae</taxon>
        <taxon>Moneuplotes</taxon>
    </lineage>
</organism>
<gene>
    <name evidence="1" type="ORF">ECRASSUSDP1_LOCUS13778</name>
</gene>
<name>A0AAD1XGS3_EUPCR</name>
<dbReference type="AlphaFoldDB" id="A0AAD1XGS3"/>
<sequence length="259" mass="31319">MEAMNMKAVCRKERKLSMREKAISLSCAKSSKYDRMNIYAQSYIFKSYILKLEGYTENKAHHRIFDKDLNCYLMLSQKKDQEFNFELRLKKKFRKAKIENLGQKIICFKPDQILINSGFENHYSLVNRLFNPVIRMLQNNLKDISIENIRFTSKQLSVLFYNFPRCETVFLYSCILDTFTLRYRERNKYNLKTFTLCDCLDKHTDYIWPTHGIFSLILTWISFPRISERFKTFTFSAYEWDEPENFMLNLRKEHNLEHI</sequence>
<evidence type="ECO:0000313" key="1">
    <source>
        <dbReference type="EMBL" id="CAI2372448.1"/>
    </source>
</evidence>
<proteinExistence type="predicted"/>
<protein>
    <submittedName>
        <fullName evidence="1">Uncharacterized protein</fullName>
    </submittedName>
</protein>
<comment type="caution">
    <text evidence="1">The sequence shown here is derived from an EMBL/GenBank/DDBJ whole genome shotgun (WGS) entry which is preliminary data.</text>
</comment>
<dbReference type="EMBL" id="CAMPGE010013734">
    <property type="protein sequence ID" value="CAI2372448.1"/>
    <property type="molecule type" value="Genomic_DNA"/>
</dbReference>
<evidence type="ECO:0000313" key="2">
    <source>
        <dbReference type="Proteomes" id="UP001295684"/>
    </source>
</evidence>